<proteinExistence type="evidence at transcript level"/>
<sequence length="73" mass="8160">VLKMAQKLTLVMFVVFGLLIIQTFDHVAYGRTNYPHGSRPPCTMEDCKEDGPCKSPPCKRCSSGWWGTGMCAY</sequence>
<name>V5HSX3_IXORI</name>
<feature type="chain" id="PRO_5004736334" evidence="1">
    <location>
        <begin position="31"/>
        <end position="73"/>
    </location>
</feature>
<feature type="signal peptide" evidence="1">
    <location>
        <begin position="1"/>
        <end position="30"/>
    </location>
</feature>
<organism evidence="2">
    <name type="scientific">Ixodes ricinus</name>
    <name type="common">Common tick</name>
    <name type="synonym">Acarus ricinus</name>
    <dbReference type="NCBI Taxonomy" id="34613"/>
    <lineage>
        <taxon>Eukaryota</taxon>
        <taxon>Metazoa</taxon>
        <taxon>Ecdysozoa</taxon>
        <taxon>Arthropoda</taxon>
        <taxon>Chelicerata</taxon>
        <taxon>Arachnida</taxon>
        <taxon>Acari</taxon>
        <taxon>Parasitiformes</taxon>
        <taxon>Ixodida</taxon>
        <taxon>Ixodoidea</taxon>
        <taxon>Ixodidae</taxon>
        <taxon>Ixodinae</taxon>
        <taxon>Ixodes</taxon>
    </lineage>
</organism>
<reference evidence="2" key="1">
    <citation type="journal article" date="2015" name="Sci. Rep.">
        <title>Tissue- and time-dependent transcription in Ixodes ricinus salivary glands and midguts when blood feeding on the vertebrate host.</title>
        <authorList>
            <person name="Kotsyfakis M."/>
            <person name="Schwarz A."/>
            <person name="Erhart J."/>
            <person name="Ribeiro J.M."/>
        </authorList>
    </citation>
    <scope>NUCLEOTIDE SEQUENCE</scope>
    <source>
        <tissue evidence="2">Salivary gland and midgut</tissue>
    </source>
</reference>
<dbReference type="EMBL" id="GANP01007210">
    <property type="protein sequence ID" value="JAB77258.1"/>
    <property type="molecule type" value="mRNA"/>
</dbReference>
<protein>
    <submittedName>
        <fullName evidence="2">Putative secreted peptide of 4.3 kDa</fullName>
    </submittedName>
</protein>
<accession>V5HSX3</accession>
<keyword evidence="1" id="KW-0732">Signal</keyword>
<evidence type="ECO:0000256" key="1">
    <source>
        <dbReference type="SAM" id="SignalP"/>
    </source>
</evidence>
<dbReference type="AlphaFoldDB" id="V5HSX3"/>
<feature type="non-terminal residue" evidence="2">
    <location>
        <position position="1"/>
    </location>
</feature>
<evidence type="ECO:0000313" key="2">
    <source>
        <dbReference type="EMBL" id="JAB77258.1"/>
    </source>
</evidence>